<dbReference type="AlphaFoldDB" id="A0A5N6PZC9"/>
<sequence>MELLVVVLSLPRASYSPVAAFAFPPNTSPPGIKKTEDPHAQASFLAFLMAKSFLSFLFYCLRPALLKRDASPSIPRARPLHLTPFMDLGCVGYSKPKGNDSVFAFIYWEKKITKEEMDEGLERENHAPISKFKSAPLKWHLKVAPVKKLSSKSLKRSLDLHSSAHSQLLLLIPTAGGYARPASSSGGRSQVVNAGQVGTTSWLRISCYELIQILIFLLSVVTTYCYFIHPNFAGTSLSELGTKLIDLAIDMRLKMNRSRNLVNEALIKIA</sequence>
<dbReference type="EMBL" id="SZYD01000001">
    <property type="protein sequence ID" value="KAD7477725.1"/>
    <property type="molecule type" value="Genomic_DNA"/>
</dbReference>
<evidence type="ECO:0000313" key="1">
    <source>
        <dbReference type="EMBL" id="KAD7477725.1"/>
    </source>
</evidence>
<comment type="caution">
    <text evidence="1">The sequence shown here is derived from an EMBL/GenBank/DDBJ whole genome shotgun (WGS) entry which is preliminary data.</text>
</comment>
<dbReference type="Proteomes" id="UP000326396">
    <property type="component" value="Linkage Group LG1"/>
</dbReference>
<evidence type="ECO:0000313" key="2">
    <source>
        <dbReference type="Proteomes" id="UP000326396"/>
    </source>
</evidence>
<protein>
    <submittedName>
        <fullName evidence="1">Uncharacterized protein</fullName>
    </submittedName>
</protein>
<keyword evidence="2" id="KW-1185">Reference proteome</keyword>
<name>A0A5N6PZC9_9ASTR</name>
<organism evidence="1 2">
    <name type="scientific">Mikania micrantha</name>
    <name type="common">bitter vine</name>
    <dbReference type="NCBI Taxonomy" id="192012"/>
    <lineage>
        <taxon>Eukaryota</taxon>
        <taxon>Viridiplantae</taxon>
        <taxon>Streptophyta</taxon>
        <taxon>Embryophyta</taxon>
        <taxon>Tracheophyta</taxon>
        <taxon>Spermatophyta</taxon>
        <taxon>Magnoliopsida</taxon>
        <taxon>eudicotyledons</taxon>
        <taxon>Gunneridae</taxon>
        <taxon>Pentapetalae</taxon>
        <taxon>asterids</taxon>
        <taxon>campanulids</taxon>
        <taxon>Asterales</taxon>
        <taxon>Asteraceae</taxon>
        <taxon>Asteroideae</taxon>
        <taxon>Heliantheae alliance</taxon>
        <taxon>Eupatorieae</taxon>
        <taxon>Mikania</taxon>
    </lineage>
</organism>
<accession>A0A5N6PZC9</accession>
<reference evidence="1 2" key="1">
    <citation type="submission" date="2019-05" db="EMBL/GenBank/DDBJ databases">
        <title>Mikania micrantha, genome provides insights into the molecular mechanism of rapid growth.</title>
        <authorList>
            <person name="Liu B."/>
        </authorList>
    </citation>
    <scope>NUCLEOTIDE SEQUENCE [LARGE SCALE GENOMIC DNA]</scope>
    <source>
        <strain evidence="1">NLD-2019</strain>
        <tissue evidence="1">Leaf</tissue>
    </source>
</reference>
<gene>
    <name evidence="1" type="ORF">E3N88_00861</name>
</gene>
<proteinExistence type="predicted"/>